<proteinExistence type="predicted"/>
<dbReference type="Proteomes" id="UP000067422">
    <property type="component" value="Chromosome 1"/>
</dbReference>
<dbReference type="SUPFAM" id="SSF56024">
    <property type="entry name" value="Phospholipase D/nuclease"/>
    <property type="match status" value="1"/>
</dbReference>
<dbReference type="Gene3D" id="3.30.870.10">
    <property type="entry name" value="Endonuclease Chain A"/>
    <property type="match status" value="1"/>
</dbReference>
<organism evidence="2 3">
    <name type="scientific">Vibrio harveyi</name>
    <name type="common">Beneckea harveyi</name>
    <dbReference type="NCBI Taxonomy" id="669"/>
    <lineage>
        <taxon>Bacteria</taxon>
        <taxon>Pseudomonadati</taxon>
        <taxon>Pseudomonadota</taxon>
        <taxon>Gammaproteobacteria</taxon>
        <taxon>Vibrionales</taxon>
        <taxon>Vibrionaceae</taxon>
        <taxon>Vibrio</taxon>
    </lineage>
</organism>
<dbReference type="RefSeq" id="WP_061065677.1">
    <property type="nucleotide sequence ID" value="NZ_CP014038.2"/>
</dbReference>
<evidence type="ECO:0000313" key="2">
    <source>
        <dbReference type="EMBL" id="AMF98730.1"/>
    </source>
</evidence>
<keyword evidence="3" id="KW-1185">Reference proteome</keyword>
<dbReference type="InterPro" id="IPR001736">
    <property type="entry name" value="PLipase_D/transphosphatidylase"/>
</dbReference>
<dbReference type="EMBL" id="CP014038">
    <property type="protein sequence ID" value="AMF98730.1"/>
    <property type="molecule type" value="Genomic_DNA"/>
</dbReference>
<dbReference type="CDD" id="cd00138">
    <property type="entry name" value="PLDc_SF"/>
    <property type="match status" value="1"/>
</dbReference>
<feature type="domain" description="PLD phosphodiesterase" evidence="1">
    <location>
        <begin position="356"/>
        <end position="382"/>
    </location>
</feature>
<reference evidence="2" key="1">
    <citation type="submission" date="2018-01" db="EMBL/GenBank/DDBJ databases">
        <title>FDA dAtabase for Regulatory Grade micrObial Sequences (FDA-ARGOS): Supporting development and validation of Infectious Disease Dx tests.</title>
        <authorList>
            <person name="Hoffmann M."/>
            <person name="Allard M."/>
            <person name="Evans P."/>
            <person name="Brown E."/>
            <person name="Tallon L."/>
            <person name="Sadzewicz L."/>
            <person name="Sengamalay N."/>
            <person name="Ott S."/>
            <person name="Godinez A."/>
            <person name="Nagaraj S."/>
            <person name="Vyas G."/>
            <person name="Aluvathingal J."/>
            <person name="Nadendla S."/>
            <person name="Geyer C."/>
            <person name="Sichtig H."/>
        </authorList>
    </citation>
    <scope>NUCLEOTIDE SEQUENCE</scope>
    <source>
        <strain evidence="2">FDAARGOS_107</strain>
    </source>
</reference>
<gene>
    <name evidence="2" type="ORF">AL538_13915</name>
</gene>
<protein>
    <recommendedName>
        <fullName evidence="1">PLD phosphodiesterase domain-containing protein</fullName>
    </recommendedName>
</protein>
<dbReference type="PROSITE" id="PS50035">
    <property type="entry name" value="PLD"/>
    <property type="match status" value="1"/>
</dbReference>
<evidence type="ECO:0000313" key="3">
    <source>
        <dbReference type="Proteomes" id="UP000067422"/>
    </source>
</evidence>
<name>A0ABN4L3H5_VIBHA</name>
<evidence type="ECO:0000259" key="1">
    <source>
        <dbReference type="PROSITE" id="PS50035"/>
    </source>
</evidence>
<accession>A0ABN4L3H5</accession>
<sequence length="441" mass="51326">MRERILFDGPSPKQNLPDYEFYAEGGSPKFTDFICNFIDQQKEQIEEINLALYLCNNKLMLESMIGSALKAGITLNIFSIPLEGYDKTPAQSPTFTPKLSKNKALQSKQKKPFSKKDIAQYLYGRFAKSENPKINLYICDHMYVRSKYVKPFSRGRMPYSLHIKHLFIKFKSGSSHSMVTSSNMAVRDLIKHELLVHAENSEHDHQRCQEFFDHLKINSENIKHYEKKRGYSYQEKAQERLSSPSWDQGIYFTAHFLNESNTIVQDKIYTLIRNARKRVILCAQHINDQNLIPNHPAVELRVISQTYTDEHKIKKSGKHYVCINQQLVETRIPSNTTNFLQMVNFLKQRPNTAYYFNTSLHAKFIVVDDTIIISTGNLTETQFIYRYVASMNLVNMPDTTYEGTHSEMNAYYLSRNNPKLADELVTYFEVLTQCPLTHRAF</sequence>